<evidence type="ECO:0000256" key="2">
    <source>
        <dbReference type="ARBA" id="ARBA00022649"/>
    </source>
</evidence>
<evidence type="ECO:0000313" key="9">
    <source>
        <dbReference type="Proteomes" id="UP001529421"/>
    </source>
</evidence>
<dbReference type="PANTHER" id="PTHR38039">
    <property type="entry name" value="TOXIN YOEB"/>
    <property type="match status" value="1"/>
</dbReference>
<keyword evidence="9" id="KW-1185">Reference proteome</keyword>
<dbReference type="PANTHER" id="PTHR38039:SF1">
    <property type="entry name" value="TOXIN YOEB"/>
    <property type="match status" value="1"/>
</dbReference>
<evidence type="ECO:0000256" key="6">
    <source>
        <dbReference type="ARBA" id="ARBA00030388"/>
    </source>
</evidence>
<keyword evidence="5" id="KW-0378">Hydrolase</keyword>
<dbReference type="SUPFAM" id="SSF143011">
    <property type="entry name" value="RelE-like"/>
    <property type="match status" value="1"/>
</dbReference>
<sequence length="72" mass="8349">MRAVERDPFDGIGKPGPLRGELSGMWSRRINQEDRLVYEVADDRLIIYSAKDHYAQAPFYGGGEDVEHYDYR</sequence>
<accession>A0ABT7V710</accession>
<keyword evidence="3" id="KW-0540">Nuclease</keyword>
<evidence type="ECO:0000313" key="8">
    <source>
        <dbReference type="EMBL" id="MDM8274283.1"/>
    </source>
</evidence>
<reference evidence="9" key="1">
    <citation type="submission" date="2023-06" db="EMBL/GenBank/DDBJ databases">
        <title>Identification and characterization of horizontal gene transfer across gut microbiota members of farm animals based on homology search.</title>
        <authorList>
            <person name="Zeman M."/>
            <person name="Kubasova T."/>
            <person name="Jahodarova E."/>
            <person name="Nykrynova M."/>
            <person name="Rychlik I."/>
        </authorList>
    </citation>
    <scope>NUCLEOTIDE SEQUENCE [LARGE SCALE GENOMIC DNA]</scope>
    <source>
        <strain evidence="9">154_Feed</strain>
    </source>
</reference>
<dbReference type="EMBL" id="JAUDDZ010000002">
    <property type="protein sequence ID" value="MDM8274283.1"/>
    <property type="molecule type" value="Genomic_DNA"/>
</dbReference>
<dbReference type="InterPro" id="IPR009614">
    <property type="entry name" value="YoeB_toxin"/>
</dbReference>
<keyword evidence="4" id="KW-0255">Endonuclease</keyword>
<evidence type="ECO:0000256" key="7">
    <source>
        <dbReference type="ARBA" id="ARBA00050056"/>
    </source>
</evidence>
<reference evidence="8 9" key="2">
    <citation type="submission" date="2023-06" db="EMBL/GenBank/DDBJ databases">
        <authorList>
            <person name="Zeman M."/>
            <person name="Kubasova T."/>
            <person name="Jahodarova E."/>
            <person name="Nykrynova M."/>
            <person name="Rychlik I."/>
        </authorList>
    </citation>
    <scope>NUCLEOTIDE SEQUENCE [LARGE SCALE GENOMIC DNA]</scope>
    <source>
        <strain evidence="8 9">154_Feed</strain>
    </source>
</reference>
<proteinExistence type="inferred from homology"/>
<evidence type="ECO:0000256" key="5">
    <source>
        <dbReference type="ARBA" id="ARBA00022801"/>
    </source>
</evidence>
<organism evidence="8 9">
    <name type="scientific">Enorma phocaeensis</name>
    <dbReference type="NCBI Taxonomy" id="1871019"/>
    <lineage>
        <taxon>Bacteria</taxon>
        <taxon>Bacillati</taxon>
        <taxon>Actinomycetota</taxon>
        <taxon>Coriobacteriia</taxon>
        <taxon>Coriobacteriales</taxon>
        <taxon>Coriobacteriaceae</taxon>
        <taxon>Enorma</taxon>
    </lineage>
</organism>
<dbReference type="Proteomes" id="UP001529421">
    <property type="component" value="Unassembled WGS sequence"/>
</dbReference>
<keyword evidence="2" id="KW-1277">Toxin-antitoxin system</keyword>
<dbReference type="Gene3D" id="3.30.2310.20">
    <property type="entry name" value="RelE-like"/>
    <property type="match status" value="1"/>
</dbReference>
<dbReference type="Pfam" id="PF06769">
    <property type="entry name" value="YoeB_toxin"/>
    <property type="match status" value="1"/>
</dbReference>
<comment type="caution">
    <text evidence="8">The sequence shown here is derived from an EMBL/GenBank/DDBJ whole genome shotgun (WGS) entry which is preliminary data.</text>
</comment>
<evidence type="ECO:0000256" key="3">
    <source>
        <dbReference type="ARBA" id="ARBA00022722"/>
    </source>
</evidence>
<gene>
    <name evidence="8" type="ORF">QUW28_02040</name>
</gene>
<dbReference type="NCBIfam" id="TIGR02116">
    <property type="entry name" value="toxin_Txe_YoeB"/>
    <property type="match status" value="1"/>
</dbReference>
<name>A0ABT7V710_9ACTN</name>
<dbReference type="InterPro" id="IPR035093">
    <property type="entry name" value="RelE/ParE_toxin_dom_sf"/>
</dbReference>
<evidence type="ECO:0000256" key="1">
    <source>
        <dbReference type="ARBA" id="ARBA00008172"/>
    </source>
</evidence>
<dbReference type="RefSeq" id="WP_289544450.1">
    <property type="nucleotide sequence ID" value="NZ_JAUDDZ010000002.1"/>
</dbReference>
<evidence type="ECO:0000256" key="4">
    <source>
        <dbReference type="ARBA" id="ARBA00022759"/>
    </source>
</evidence>
<comment type="similarity">
    <text evidence="1">Belongs to the YoeB family.</text>
</comment>
<protein>
    <recommendedName>
        <fullName evidence="7">Endoribonuclease YoeB</fullName>
    </recommendedName>
    <alternativeName>
        <fullName evidence="6">Putative mRNA interferase YoeB</fullName>
    </alternativeName>
</protein>